<gene>
    <name evidence="1" type="ORF">P186_1652</name>
</gene>
<accession>G7VG70</accession>
<dbReference type="KEGG" id="pyr:P186_1652"/>
<dbReference type="GeneID" id="11596151"/>
<evidence type="ECO:0000313" key="2">
    <source>
        <dbReference type="Proteomes" id="UP000005867"/>
    </source>
</evidence>
<proteinExistence type="predicted"/>
<protein>
    <submittedName>
        <fullName evidence="1">Uncharacterized protein</fullName>
    </submittedName>
</protein>
<evidence type="ECO:0000313" key="1">
    <source>
        <dbReference type="EMBL" id="AET33068.1"/>
    </source>
</evidence>
<dbReference type="AlphaFoldDB" id="G7VG70"/>
<dbReference type="EMBL" id="CP003098">
    <property type="protein sequence ID" value="AET33068.1"/>
    <property type="molecule type" value="Genomic_DNA"/>
</dbReference>
<keyword evidence="2" id="KW-1185">Reference proteome</keyword>
<dbReference type="HOGENOM" id="CLU_1375570_0_0_2"/>
<sequence>MLARLVGLGYEVGRATFREGFIHLEPLPGGYAARRVYEDGTVYVLADLQRGAVGVYADIYPVFTRGLAELTRALNEAQLPEPARTEFAVAFGHMGRDCRSEKVKLADVEFVKSGFVLIHGEPQEGEGIQIALTPIDGSRYIGYIAIHGRWQFTIPHVYRINDLINAAVNYLNCSQPQ</sequence>
<dbReference type="BioCyc" id="PSP1104324:GJSN-1623-MONOMER"/>
<organism evidence="1 2">
    <name type="scientific">Pyrobaculum ferrireducens</name>
    <dbReference type="NCBI Taxonomy" id="1104324"/>
    <lineage>
        <taxon>Archaea</taxon>
        <taxon>Thermoproteota</taxon>
        <taxon>Thermoprotei</taxon>
        <taxon>Thermoproteales</taxon>
        <taxon>Thermoproteaceae</taxon>
        <taxon>Pyrobaculum</taxon>
    </lineage>
</organism>
<dbReference type="eggNOG" id="arCOG06057">
    <property type="taxonomic scope" value="Archaea"/>
</dbReference>
<name>G7VG70_9CREN</name>
<dbReference type="RefSeq" id="WP_014288894.1">
    <property type="nucleotide sequence ID" value="NC_016645.1"/>
</dbReference>
<reference evidence="1 2" key="1">
    <citation type="journal article" date="2012" name="J. Bacteriol.">
        <title>Complete genome sequence of strain 1860, a crenarchaeon of the genus pyrobaculum able to grow with various electron acceptors.</title>
        <authorList>
            <person name="Mardanov A.V."/>
            <person name="Gumerov V.M."/>
            <person name="Slobodkina G.B."/>
            <person name="Beletsky A.V."/>
            <person name="Bonch-Osmolovskaya E.A."/>
            <person name="Ravin N.V."/>
            <person name="Skryabin K.G."/>
        </authorList>
    </citation>
    <scope>NUCLEOTIDE SEQUENCE [LARGE SCALE GENOMIC DNA]</scope>
    <source>
        <strain evidence="1 2">1860</strain>
    </source>
</reference>
<dbReference type="Proteomes" id="UP000005867">
    <property type="component" value="Chromosome"/>
</dbReference>